<evidence type="ECO:0000256" key="5">
    <source>
        <dbReference type="ARBA" id="ARBA00022741"/>
    </source>
</evidence>
<evidence type="ECO:0000256" key="10">
    <source>
        <dbReference type="ARBA" id="ARBA00023137"/>
    </source>
</evidence>
<evidence type="ECO:0000256" key="9">
    <source>
        <dbReference type="ARBA" id="ARBA00023136"/>
    </source>
</evidence>
<accession>A0A0D2X170</accession>
<keyword evidence="9 13" id="KW-0472">Membrane</keyword>
<comment type="subcellular location">
    <subcellularLocation>
        <location evidence="1">Membrane</location>
        <topology evidence="1">Single-pass membrane protein</topology>
    </subcellularLocation>
</comment>
<dbReference type="OrthoDB" id="4062651at2759"/>
<dbReference type="InParanoid" id="A0A0D2X170"/>
<dbReference type="STRING" id="595528.A0A0D2X170"/>
<dbReference type="InterPro" id="IPR000719">
    <property type="entry name" value="Prot_kinase_dom"/>
</dbReference>
<name>A0A0D2X170_CAPO3</name>
<evidence type="ECO:0000256" key="6">
    <source>
        <dbReference type="ARBA" id="ARBA00022777"/>
    </source>
</evidence>
<keyword evidence="17" id="KW-1185">Reference proteome</keyword>
<dbReference type="InterPro" id="IPR008266">
    <property type="entry name" value="Tyr_kinase_AS"/>
</dbReference>
<keyword evidence="3 13" id="KW-0812">Transmembrane</keyword>
<dbReference type="eggNOG" id="KOG1026">
    <property type="taxonomic scope" value="Eukaryota"/>
</dbReference>
<keyword evidence="12" id="KW-0325">Glycoprotein</keyword>
<dbReference type="CDD" id="cd00192">
    <property type="entry name" value="PTKc"/>
    <property type="match status" value="1"/>
</dbReference>
<evidence type="ECO:0000313" key="17">
    <source>
        <dbReference type="Proteomes" id="UP000008743"/>
    </source>
</evidence>
<sequence>MRQFLPLLPCIVATTLLAISTMPAVCDAACTGTTSADFSHLNTALVSGIPSICIDDTITWSANTPLQIQFSTSFGCNADQRCTFDANHHTSWFSFPDNQGNTPLTVTFDSFAFINLAYAANSDGGIVVDPDTAPAITLIFRNCSFTSNANTAVRLSRATDTVQLISTSITGNLYTHNTPSISVARASVVMTDMTCADNYAPTTIGVCFSSDYCDNCNNALTITGSTFRNNTGKQGGAIASAGTGTVSISQSTFLANHATDYGGAIQAQLCNSFTLSYSNFTSNIGVTGAGAIALSNPGPAALDHVSFVANMCLRAGCTGGAANLGTNAGAVAMITNSYFEANLASGYGGALSGASKVLTIANTQFINNGYGVTNNSYTRGGIMDFGDCLSIRVNNSVFSGFAQGDGGSNAITLFTAEGANGDVAVTNCLFEHMYSGQNGPILELAGTTGSLSNTVFQNMVAPVADYGPVTIFPADSAPPFHAFVVRNCTFVDMVGSQGGALFSAQSLSVSSSTFRNCSAVEHNPVGGAIRVSFENIASPTKTVSISSCTFVDCASTGIDGSGYQGGGAVSIGNAKSVSVSQSSFVRCLSLRQPGGAIATLVDPDVRAVAQLTISNSNFTGCIGRYDGGAIAVDTQYQTTISQCQFAGNRAISSSNQHGGGAILVALNSTLAVANSVFSNNSSPDGYGGAIYQGANTHYDGATITLTSNQFLQNTAATGGAVAVGSRGPAQLALFKNNAFTSNAAPAGRGSAIYFLEDNDGEMFNIFVNCSFVNHTLSLPASTVVQFENQPRSAFVGCTFSNNTSAQSQSDIGVESDLTSNRYFIGLDNQYSSGLGSLRQTVFSNLESSSQNTIVYASNTSDYCELCRTHQVLCQAVNCNKSNPPPGDSGSSAPFAAIGGAIGGLVALLLILFVVRRYRKKRASKPEFHSATSSRATLARPENNTVIAMEPVVINGDNSFGVTSSLKDSPPAAPTQQYEMMGPTPANGGTDGGYVALQPTPDNDYEVMASDATSGDYLEMVAAKAQKDNMYELPAQMLRENLVMLVPRSINRASVEFKQEIGRGAFGQVFKASIPTIFHDQPRPGVPTSLTVAIKTLQEGADERSREDFASESQTLLQFQHTNIVTVLSVMTEAEPHLLILEYLPFGDLRGVIEKGANMNPCLHLTLAEKVHVLGQISSGMTYLASIRFVHRDLAARNCLVGPMLTVKIADFGLSRALSVERDYYRVETKGKLPVKWMAPESLEYRTFSTASDVWSFGCVMYEVFSNAGKLYEGMTVDAIIDYLRSGKRMMQPADCPDHLFTLVTRCWEQDANARPSFPEISGFFAIARNKKDQIRDVGLIVSDA</sequence>
<dbReference type="GO" id="GO:0005886">
    <property type="term" value="C:plasma membrane"/>
    <property type="evidence" value="ECO:0007669"/>
    <property type="project" value="TreeGrafter"/>
</dbReference>
<dbReference type="PhylomeDB" id="A0A0D2X170"/>
<dbReference type="GO" id="GO:0004714">
    <property type="term" value="F:transmembrane receptor protein tyrosine kinase activity"/>
    <property type="evidence" value="ECO:0007669"/>
    <property type="project" value="TreeGrafter"/>
</dbReference>
<dbReference type="PANTHER" id="PTHR24416">
    <property type="entry name" value="TYROSINE-PROTEIN KINASE RECEPTOR"/>
    <property type="match status" value="1"/>
</dbReference>
<dbReference type="SUPFAM" id="SSF51126">
    <property type="entry name" value="Pectin lyase-like"/>
    <property type="match status" value="4"/>
</dbReference>
<evidence type="ECO:0000256" key="14">
    <source>
        <dbReference type="SAM" id="SignalP"/>
    </source>
</evidence>
<dbReference type="SMART" id="SM00710">
    <property type="entry name" value="PbH1"/>
    <property type="match status" value="8"/>
</dbReference>
<feature type="domain" description="Protein kinase" evidence="15">
    <location>
        <begin position="1054"/>
        <end position="1324"/>
    </location>
</feature>
<evidence type="ECO:0000256" key="11">
    <source>
        <dbReference type="ARBA" id="ARBA00023170"/>
    </source>
</evidence>
<evidence type="ECO:0000256" key="8">
    <source>
        <dbReference type="ARBA" id="ARBA00022989"/>
    </source>
</evidence>
<dbReference type="PRINTS" id="PR00109">
    <property type="entry name" value="TYRKINASE"/>
</dbReference>
<dbReference type="EMBL" id="KE346361">
    <property type="protein sequence ID" value="KJE90294.1"/>
    <property type="molecule type" value="Genomic_DNA"/>
</dbReference>
<reference evidence="17" key="1">
    <citation type="submission" date="2011-02" db="EMBL/GenBank/DDBJ databases">
        <title>The Genome Sequence of Capsaspora owczarzaki ATCC 30864.</title>
        <authorList>
            <person name="Russ C."/>
            <person name="Cuomo C."/>
            <person name="Burger G."/>
            <person name="Gray M.W."/>
            <person name="Holland P.W.H."/>
            <person name="King N."/>
            <person name="Lang F.B.F."/>
            <person name="Roger A.J."/>
            <person name="Ruiz-Trillo I."/>
            <person name="Young S.K."/>
            <person name="Zeng Q."/>
            <person name="Gargeya S."/>
            <person name="Alvarado L."/>
            <person name="Berlin A."/>
            <person name="Chapman S.B."/>
            <person name="Chen Z."/>
            <person name="Freedman E."/>
            <person name="Gellesch M."/>
            <person name="Goldberg J."/>
            <person name="Griggs A."/>
            <person name="Gujja S."/>
            <person name="Heilman E."/>
            <person name="Heiman D."/>
            <person name="Howarth C."/>
            <person name="Mehta T."/>
            <person name="Neiman D."/>
            <person name="Pearson M."/>
            <person name="Roberts A."/>
            <person name="Saif S."/>
            <person name="Shea T."/>
            <person name="Shenoy N."/>
            <person name="Sisk P."/>
            <person name="Stolte C."/>
            <person name="Sykes S."/>
            <person name="White J."/>
            <person name="Yandava C."/>
            <person name="Haas B."/>
            <person name="Nusbaum C."/>
            <person name="Birren B."/>
        </authorList>
    </citation>
    <scope>NUCLEOTIDE SEQUENCE</scope>
    <source>
        <strain evidence="17">ATCC 30864</strain>
    </source>
</reference>
<keyword evidence="11" id="KW-0675">Receptor</keyword>
<keyword evidence="8 13" id="KW-1133">Transmembrane helix</keyword>
<feature type="chain" id="PRO_5002266730" evidence="14">
    <location>
        <begin position="29"/>
        <end position="1344"/>
    </location>
</feature>
<keyword evidence="10" id="KW-0829">Tyrosine-protein kinase</keyword>
<evidence type="ECO:0000256" key="1">
    <source>
        <dbReference type="ARBA" id="ARBA00004167"/>
    </source>
</evidence>
<organism evidence="16 17">
    <name type="scientific">Capsaspora owczarzaki (strain ATCC 30864)</name>
    <dbReference type="NCBI Taxonomy" id="595528"/>
    <lineage>
        <taxon>Eukaryota</taxon>
        <taxon>Filasterea</taxon>
        <taxon>Capsaspora</taxon>
    </lineage>
</organism>
<evidence type="ECO:0000256" key="12">
    <source>
        <dbReference type="ARBA" id="ARBA00023180"/>
    </source>
</evidence>
<dbReference type="InterPro" id="IPR006626">
    <property type="entry name" value="PbH1"/>
</dbReference>
<keyword evidence="4 14" id="KW-0732">Signal</keyword>
<keyword evidence="7" id="KW-0067">ATP-binding</keyword>
<dbReference type="InterPro" id="IPR011050">
    <property type="entry name" value="Pectin_lyase_fold/virulence"/>
</dbReference>
<feature type="signal peptide" evidence="14">
    <location>
        <begin position="1"/>
        <end position="28"/>
    </location>
</feature>
<dbReference type="GO" id="GO:0043235">
    <property type="term" value="C:receptor complex"/>
    <property type="evidence" value="ECO:0007669"/>
    <property type="project" value="TreeGrafter"/>
</dbReference>
<evidence type="ECO:0000256" key="7">
    <source>
        <dbReference type="ARBA" id="ARBA00022840"/>
    </source>
</evidence>
<dbReference type="PROSITE" id="PS50011">
    <property type="entry name" value="PROTEIN_KINASE_DOM"/>
    <property type="match status" value="1"/>
</dbReference>
<dbReference type="Gene3D" id="1.10.510.10">
    <property type="entry name" value="Transferase(Phosphotransferase) domain 1"/>
    <property type="match status" value="1"/>
</dbReference>
<evidence type="ECO:0000256" key="2">
    <source>
        <dbReference type="ARBA" id="ARBA00022679"/>
    </source>
</evidence>
<dbReference type="GO" id="GO:0007169">
    <property type="term" value="P:cell surface receptor protein tyrosine kinase signaling pathway"/>
    <property type="evidence" value="ECO:0007669"/>
    <property type="project" value="TreeGrafter"/>
</dbReference>
<dbReference type="SUPFAM" id="SSF56112">
    <property type="entry name" value="Protein kinase-like (PK-like)"/>
    <property type="match status" value="1"/>
</dbReference>
<dbReference type="FunFam" id="1.10.510.10:FF:000554">
    <property type="entry name" value="Predicted protein"/>
    <property type="match status" value="1"/>
</dbReference>
<evidence type="ECO:0000313" key="16">
    <source>
        <dbReference type="EMBL" id="KJE90294.1"/>
    </source>
</evidence>
<dbReference type="InterPro" id="IPR011009">
    <property type="entry name" value="Kinase-like_dom_sf"/>
</dbReference>
<dbReference type="InterPro" id="IPR001245">
    <property type="entry name" value="Ser-Thr/Tyr_kinase_cat_dom"/>
</dbReference>
<evidence type="ECO:0000256" key="4">
    <source>
        <dbReference type="ARBA" id="ARBA00022729"/>
    </source>
</evidence>
<keyword evidence="5" id="KW-0547">Nucleotide-binding</keyword>
<dbReference type="InterPro" id="IPR050122">
    <property type="entry name" value="RTK"/>
</dbReference>
<protein>
    <submittedName>
        <fullName evidence="16">TKL protein kinase</fullName>
    </submittedName>
</protein>
<evidence type="ECO:0000259" key="15">
    <source>
        <dbReference type="PROSITE" id="PS50011"/>
    </source>
</evidence>
<dbReference type="GO" id="GO:0051897">
    <property type="term" value="P:positive regulation of phosphatidylinositol 3-kinase/protein kinase B signal transduction"/>
    <property type="evidence" value="ECO:0007669"/>
    <property type="project" value="TreeGrafter"/>
</dbReference>
<feature type="transmembrane region" description="Helical" evidence="13">
    <location>
        <begin position="892"/>
        <end position="914"/>
    </location>
</feature>
<dbReference type="SMART" id="SM00219">
    <property type="entry name" value="TyrKc"/>
    <property type="match status" value="1"/>
</dbReference>
<proteinExistence type="predicted"/>
<evidence type="ECO:0000256" key="13">
    <source>
        <dbReference type="SAM" id="Phobius"/>
    </source>
</evidence>
<gene>
    <name evidence="16" type="ORF">CAOG_008531</name>
</gene>
<dbReference type="Gene3D" id="3.30.200.20">
    <property type="entry name" value="Phosphorylase Kinase, domain 1"/>
    <property type="match status" value="1"/>
</dbReference>
<keyword evidence="2" id="KW-0808">Transferase</keyword>
<dbReference type="Proteomes" id="UP000008743">
    <property type="component" value="Unassembled WGS sequence"/>
</dbReference>
<dbReference type="PANTHER" id="PTHR24416:SF349">
    <property type="entry name" value="TYROSINE-PROTEIN KINASE RYK"/>
    <property type="match status" value="1"/>
</dbReference>
<evidence type="ECO:0000256" key="3">
    <source>
        <dbReference type="ARBA" id="ARBA00022692"/>
    </source>
</evidence>
<dbReference type="InterPro" id="IPR020635">
    <property type="entry name" value="Tyr_kinase_cat_dom"/>
</dbReference>
<dbReference type="GO" id="GO:0005524">
    <property type="term" value="F:ATP binding"/>
    <property type="evidence" value="ECO:0007669"/>
    <property type="project" value="UniProtKB-KW"/>
</dbReference>
<keyword evidence="6 16" id="KW-0418">Kinase</keyword>
<dbReference type="Pfam" id="PF07714">
    <property type="entry name" value="PK_Tyr_Ser-Thr"/>
    <property type="match status" value="1"/>
</dbReference>
<dbReference type="PROSITE" id="PS00109">
    <property type="entry name" value="PROTEIN_KINASE_TYR"/>
    <property type="match status" value="1"/>
</dbReference>